<keyword evidence="2" id="KW-1185">Reference proteome</keyword>
<organism evidence="1 2">
    <name type="scientific">Vespula germanica</name>
    <name type="common">German yellow jacket</name>
    <name type="synonym">Paravespula germanica</name>
    <dbReference type="NCBI Taxonomy" id="30212"/>
    <lineage>
        <taxon>Eukaryota</taxon>
        <taxon>Metazoa</taxon>
        <taxon>Ecdysozoa</taxon>
        <taxon>Arthropoda</taxon>
        <taxon>Hexapoda</taxon>
        <taxon>Insecta</taxon>
        <taxon>Pterygota</taxon>
        <taxon>Neoptera</taxon>
        <taxon>Endopterygota</taxon>
        <taxon>Hymenoptera</taxon>
        <taxon>Apocrita</taxon>
        <taxon>Aculeata</taxon>
        <taxon>Vespoidea</taxon>
        <taxon>Vespidae</taxon>
        <taxon>Vespinae</taxon>
        <taxon>Vespula</taxon>
    </lineage>
</organism>
<dbReference type="Proteomes" id="UP000617340">
    <property type="component" value="Unassembled WGS sequence"/>
</dbReference>
<sequence>MLKLPSIWSLYYELEQVLQSTCSEELIVRGTIQDEASRQHVFCVIIDGERKKLILYEVKGLHDFNERLQVYEEILSSKQSAKMLEEMREFSKRSELQIKTMLFYNYGDNRILV</sequence>
<evidence type="ECO:0000313" key="1">
    <source>
        <dbReference type="EMBL" id="KAF7401468.1"/>
    </source>
</evidence>
<reference evidence="1" key="1">
    <citation type="journal article" date="2020" name="G3 (Bethesda)">
        <title>High-Quality Assemblies for Three Invasive Social Wasps from the &lt;i&gt;Vespula&lt;/i&gt; Genus.</title>
        <authorList>
            <person name="Harrop T.W.R."/>
            <person name="Guhlin J."/>
            <person name="McLaughlin G.M."/>
            <person name="Permina E."/>
            <person name="Stockwell P."/>
            <person name="Gilligan J."/>
            <person name="Le Lec M.F."/>
            <person name="Gruber M.A.M."/>
            <person name="Quinn O."/>
            <person name="Lovegrove M."/>
            <person name="Duncan E.J."/>
            <person name="Remnant E.J."/>
            <person name="Van Eeckhoven J."/>
            <person name="Graham B."/>
            <person name="Knapp R.A."/>
            <person name="Langford K.W."/>
            <person name="Kronenberg Z."/>
            <person name="Press M.O."/>
            <person name="Eacker S.M."/>
            <person name="Wilson-Rankin E.E."/>
            <person name="Purcell J."/>
            <person name="Lester P.J."/>
            <person name="Dearden P.K."/>
        </authorList>
    </citation>
    <scope>NUCLEOTIDE SEQUENCE</scope>
    <source>
        <strain evidence="1">Linc-1</strain>
    </source>
</reference>
<evidence type="ECO:0000313" key="2">
    <source>
        <dbReference type="Proteomes" id="UP000617340"/>
    </source>
</evidence>
<protein>
    <submittedName>
        <fullName evidence="1">Uncharacterized protein</fullName>
    </submittedName>
</protein>
<accession>A0A834K796</accession>
<proteinExistence type="predicted"/>
<comment type="caution">
    <text evidence="1">The sequence shown here is derived from an EMBL/GenBank/DDBJ whole genome shotgun (WGS) entry which is preliminary data.</text>
</comment>
<name>A0A834K796_VESGE</name>
<gene>
    <name evidence="1" type="ORF">HZH68_007288</name>
</gene>
<dbReference type="EMBL" id="JACSDZ010000006">
    <property type="protein sequence ID" value="KAF7401468.1"/>
    <property type="molecule type" value="Genomic_DNA"/>
</dbReference>
<dbReference type="AlphaFoldDB" id="A0A834K796"/>